<dbReference type="AlphaFoldDB" id="A0A380RV12"/>
<evidence type="ECO:0000256" key="2">
    <source>
        <dbReference type="ARBA" id="ARBA00022485"/>
    </source>
</evidence>
<gene>
    <name evidence="9" type="ORF">SAMN05661053_0358</name>
</gene>
<evidence type="ECO:0000256" key="3">
    <source>
        <dbReference type="ARBA" id="ARBA00022691"/>
    </source>
</evidence>
<evidence type="ECO:0000256" key="7">
    <source>
        <dbReference type="ARBA" id="ARBA00023601"/>
    </source>
</evidence>
<keyword evidence="5" id="KW-0408">Iron</keyword>
<dbReference type="PANTHER" id="PTHR43273">
    <property type="entry name" value="ANAEROBIC SULFATASE-MATURATING ENZYME HOMOLOG ASLB-RELATED"/>
    <property type="match status" value="1"/>
</dbReference>
<dbReference type="GO" id="GO:0051539">
    <property type="term" value="F:4 iron, 4 sulfur cluster binding"/>
    <property type="evidence" value="ECO:0007669"/>
    <property type="project" value="UniProtKB-KW"/>
</dbReference>
<dbReference type="InterPro" id="IPR013785">
    <property type="entry name" value="Aldolase_TIM"/>
</dbReference>
<keyword evidence="2" id="KW-0004">4Fe-4S</keyword>
<keyword evidence="6" id="KW-0411">Iron-sulfur</keyword>
<sequence>MNLVLCLTEQCNLRCTYCYYKESQADRKTVMDDATLEQAIKIALDRTIFFRQSYLNITFFGGEPLLRRDAIYKGVEFAKAIVDDAMDKGKISKNFKLQFAVNTNGTLFDDEFFDFCEKEHFRIYLSLDGPEHHHDIARRTVNNTGSFKAIEKHIPRFVKLSAVALSTVTRAHVSTLFESVKWLHEQGFQSLTTSVDFDGKWSGEDFDKLALQYQKMADYWRECREKGDKFFLGTIHDKVKIRLINSRYRLYSCHVYNGAIGVATNGNMFPCTRFITSNPDTHYVQGNVFTGFDEAACDKIREFLDNDKKECEGCDIRYRCCAHECACTSYYTTGTIEGVSPEVCTHERMLAEICDTLLEKISA</sequence>
<dbReference type="RefSeq" id="WP_109571872.1">
    <property type="nucleotide sequence ID" value="NZ_UHJL01000001.1"/>
</dbReference>
<dbReference type="PROSITE" id="PS01305">
    <property type="entry name" value="MOAA_NIFB_PQQE"/>
    <property type="match status" value="1"/>
</dbReference>
<keyword evidence="4" id="KW-0479">Metal-binding</keyword>
<organism evidence="9 10">
    <name type="scientific">Fibrobacter succinogenes</name>
    <name type="common">Bacteroides succinogenes</name>
    <dbReference type="NCBI Taxonomy" id="833"/>
    <lineage>
        <taxon>Bacteria</taxon>
        <taxon>Pseudomonadati</taxon>
        <taxon>Fibrobacterota</taxon>
        <taxon>Fibrobacteria</taxon>
        <taxon>Fibrobacterales</taxon>
        <taxon>Fibrobacteraceae</taxon>
        <taxon>Fibrobacter</taxon>
    </lineage>
</organism>
<dbReference type="SFLD" id="SFLDS00029">
    <property type="entry name" value="Radical_SAM"/>
    <property type="match status" value="1"/>
</dbReference>
<dbReference type="CDD" id="cd01335">
    <property type="entry name" value="Radical_SAM"/>
    <property type="match status" value="1"/>
</dbReference>
<keyword evidence="3" id="KW-0949">S-adenosyl-L-methionine</keyword>
<evidence type="ECO:0000256" key="1">
    <source>
        <dbReference type="ARBA" id="ARBA00001966"/>
    </source>
</evidence>
<dbReference type="SFLD" id="SFLDG01384">
    <property type="entry name" value="thioether_bond_formation_requi"/>
    <property type="match status" value="1"/>
</dbReference>
<comment type="cofactor">
    <cofactor evidence="1">
        <name>[4Fe-4S] cluster</name>
        <dbReference type="ChEBI" id="CHEBI:49883"/>
    </cofactor>
</comment>
<dbReference type="Pfam" id="PF04055">
    <property type="entry name" value="Radical_SAM"/>
    <property type="match status" value="1"/>
</dbReference>
<dbReference type="Gene3D" id="3.20.20.70">
    <property type="entry name" value="Aldolase class I"/>
    <property type="match status" value="1"/>
</dbReference>
<evidence type="ECO:0000259" key="8">
    <source>
        <dbReference type="PROSITE" id="PS51918"/>
    </source>
</evidence>
<dbReference type="SUPFAM" id="SSF102114">
    <property type="entry name" value="Radical SAM enzymes"/>
    <property type="match status" value="1"/>
</dbReference>
<dbReference type="InterPro" id="IPR058240">
    <property type="entry name" value="rSAM_sf"/>
</dbReference>
<evidence type="ECO:0000256" key="6">
    <source>
        <dbReference type="ARBA" id="ARBA00023014"/>
    </source>
</evidence>
<evidence type="ECO:0000313" key="9">
    <source>
        <dbReference type="EMBL" id="SUQ19131.1"/>
    </source>
</evidence>
<comment type="similarity">
    <text evidence="7">Belongs to the radical SAM superfamily. Anaerobic sulfatase-maturating enzyme family.</text>
</comment>
<dbReference type="GO" id="GO:0046872">
    <property type="term" value="F:metal ion binding"/>
    <property type="evidence" value="ECO:0007669"/>
    <property type="project" value="UniProtKB-KW"/>
</dbReference>
<name>A0A380RV12_FIBSU</name>
<dbReference type="Proteomes" id="UP000255423">
    <property type="component" value="Unassembled WGS sequence"/>
</dbReference>
<evidence type="ECO:0000256" key="5">
    <source>
        <dbReference type="ARBA" id="ARBA00023004"/>
    </source>
</evidence>
<evidence type="ECO:0000256" key="4">
    <source>
        <dbReference type="ARBA" id="ARBA00022723"/>
    </source>
</evidence>
<accession>A0A380RV12</accession>
<dbReference type="PANTHER" id="PTHR43273:SF3">
    <property type="entry name" value="ANAEROBIC SULFATASE-MATURATING ENZYME HOMOLOG ASLB-RELATED"/>
    <property type="match status" value="1"/>
</dbReference>
<dbReference type="PROSITE" id="PS51918">
    <property type="entry name" value="RADICAL_SAM"/>
    <property type="match status" value="1"/>
</dbReference>
<dbReference type="SFLD" id="SFLDG01386">
    <property type="entry name" value="main_SPASM_domain-containing"/>
    <property type="match status" value="1"/>
</dbReference>
<proteinExistence type="inferred from homology"/>
<reference evidence="9 10" key="1">
    <citation type="submission" date="2017-08" db="EMBL/GenBank/DDBJ databases">
        <authorList>
            <person name="de Groot N.N."/>
        </authorList>
    </citation>
    <scope>NUCLEOTIDE SEQUENCE [LARGE SCALE GENOMIC DNA]</scope>
    <source>
        <strain evidence="9 10">HM2</strain>
    </source>
</reference>
<dbReference type="InterPro" id="IPR007197">
    <property type="entry name" value="rSAM"/>
</dbReference>
<dbReference type="EMBL" id="UHJL01000001">
    <property type="protein sequence ID" value="SUQ19131.1"/>
    <property type="molecule type" value="Genomic_DNA"/>
</dbReference>
<dbReference type="SFLD" id="SFLDG01067">
    <property type="entry name" value="SPASM/twitch_domain_containing"/>
    <property type="match status" value="1"/>
</dbReference>
<evidence type="ECO:0000313" key="10">
    <source>
        <dbReference type="Proteomes" id="UP000255423"/>
    </source>
</evidence>
<dbReference type="InterPro" id="IPR023867">
    <property type="entry name" value="Sulphatase_maturase_rSAM"/>
</dbReference>
<dbReference type="InterPro" id="IPR000385">
    <property type="entry name" value="MoaA_NifB_PqqE_Fe-S-bd_CS"/>
</dbReference>
<feature type="domain" description="Radical SAM core" evidence="8">
    <location>
        <begin position="1"/>
        <end position="226"/>
    </location>
</feature>
<protein>
    <recommendedName>
        <fullName evidence="8">Radical SAM core domain-containing protein</fullName>
    </recommendedName>
</protein>
<dbReference type="GO" id="GO:0016491">
    <property type="term" value="F:oxidoreductase activity"/>
    <property type="evidence" value="ECO:0007669"/>
    <property type="project" value="InterPro"/>
</dbReference>